<accession>A0ABU3V5Y7</accession>
<geneLocation type="plasmid" evidence="1">
    <name>unnamed2</name>
</geneLocation>
<gene>
    <name evidence="1" type="ORF">PU648_57115</name>
</gene>
<evidence type="ECO:0000313" key="1">
    <source>
        <dbReference type="EMBL" id="MDU9001578.1"/>
    </source>
</evidence>
<dbReference type="EMBL" id="JARAKF010000004">
    <property type="protein sequence ID" value="MDU9001578.1"/>
    <property type="molecule type" value="Genomic_DNA"/>
</dbReference>
<protein>
    <submittedName>
        <fullName evidence="1">OsmC family protein</fullName>
    </submittedName>
</protein>
<name>A0ABU3V5Y7_9ACTN</name>
<dbReference type="Gene3D" id="3.30.300.20">
    <property type="match status" value="2"/>
</dbReference>
<dbReference type="Pfam" id="PF02566">
    <property type="entry name" value="OsmC"/>
    <property type="match status" value="1"/>
</dbReference>
<dbReference type="InterPro" id="IPR036102">
    <property type="entry name" value="OsmC/Ohrsf"/>
</dbReference>
<reference evidence="1 2" key="1">
    <citation type="submission" date="2023-02" db="EMBL/GenBank/DDBJ databases">
        <authorList>
            <person name="Maleckis M."/>
        </authorList>
    </citation>
    <scope>NUCLEOTIDE SEQUENCE [LARGE SCALE GENOMIC DNA]</scope>
    <source>
        <strain evidence="1 2">P8-A2</strain>
        <plasmid evidence="1">unnamed2</plasmid>
    </source>
</reference>
<keyword evidence="2" id="KW-1185">Reference proteome</keyword>
<keyword evidence="1" id="KW-0614">Plasmid</keyword>
<proteinExistence type="predicted"/>
<sequence length="363" mass="38987">MRNNFNTSAFSELAFEIRDDPAEGWFRFTGTARYSPHRGLSSRIGPALLGTLKSARDFSYQLRDSLATRGPSDGQAEQELSPLDLALTGLGSCSMKTLIGGGSARGVTFEGVELSTLLTSQRSAEDAPRDAMCYSVDCLFEVNTSASQELMTELLEQVQEFSPNHRTLTDEMPLTVNFRGSNIWAAAGRYDAQGPAPTVPTPVERRIGWITGTQFESWPPGLPTAVRVPVDSPKQLTGADWGPNAQEHLLMGLAADIASHLNYFSVRDLGTSLPWEVTATASIDAAGMLDTGESLVGLQDTTCSISFLGEEEAAAATDLRLVVDQAVKSSTVRTLLTEPSVVDVSLKSGYAGASTRRIGRRTS</sequence>
<dbReference type="Proteomes" id="UP001257627">
    <property type="component" value="Unassembled WGS sequence"/>
</dbReference>
<dbReference type="RefSeq" id="WP_266945797.1">
    <property type="nucleotide sequence ID" value="NZ_JAPEMK010000006.1"/>
</dbReference>
<dbReference type="PANTHER" id="PTHR35368:SF1">
    <property type="entry name" value="HYDROPEROXIDE REDUCTASE"/>
    <property type="match status" value="1"/>
</dbReference>
<comment type="caution">
    <text evidence="1">The sequence shown here is derived from an EMBL/GenBank/DDBJ whole genome shotgun (WGS) entry which is preliminary data.</text>
</comment>
<dbReference type="PANTHER" id="PTHR35368">
    <property type="entry name" value="HYDROPEROXIDE REDUCTASE"/>
    <property type="match status" value="1"/>
</dbReference>
<evidence type="ECO:0000313" key="2">
    <source>
        <dbReference type="Proteomes" id="UP001257627"/>
    </source>
</evidence>
<dbReference type="InterPro" id="IPR003718">
    <property type="entry name" value="OsmC/Ohr_fam"/>
</dbReference>
<dbReference type="SUPFAM" id="SSF82784">
    <property type="entry name" value="OsmC-like"/>
    <property type="match status" value="2"/>
</dbReference>
<dbReference type="InterPro" id="IPR052924">
    <property type="entry name" value="OsmC/Ohr_hydroprdx_reductase"/>
</dbReference>
<organism evidence="1 2">
    <name type="scientific">Streptomyces mirabilis</name>
    <dbReference type="NCBI Taxonomy" id="68239"/>
    <lineage>
        <taxon>Bacteria</taxon>
        <taxon>Bacillati</taxon>
        <taxon>Actinomycetota</taxon>
        <taxon>Actinomycetes</taxon>
        <taxon>Kitasatosporales</taxon>
        <taxon>Streptomycetaceae</taxon>
        <taxon>Streptomyces</taxon>
    </lineage>
</organism>
<dbReference type="InterPro" id="IPR015946">
    <property type="entry name" value="KH_dom-like_a/b"/>
</dbReference>